<gene>
    <name evidence="2" type="ORF">WG66_9275</name>
</gene>
<name>A0A0W0FP65_MONRR</name>
<reference evidence="2 3" key="1">
    <citation type="submission" date="2015-12" db="EMBL/GenBank/DDBJ databases">
        <title>Draft genome sequence of Moniliophthora roreri, the causal agent of frosty pod rot of cacao.</title>
        <authorList>
            <person name="Aime M.C."/>
            <person name="Diaz-Valderrama J.R."/>
            <person name="Kijpornyongpan T."/>
            <person name="Phillips-Mora W."/>
        </authorList>
    </citation>
    <scope>NUCLEOTIDE SEQUENCE [LARGE SCALE GENOMIC DNA]</scope>
    <source>
        <strain evidence="2 3">MCA 2952</strain>
    </source>
</reference>
<sequence>MPRSNISPSDGEQARILDFLARTCVDVDTLGPHHVVCNACDHKIGLGPKKRYNIANWEWHEKTCKGVQKAMSFGTAWKPQVRDRTTLLMMEDLSRLWQEQVQRLGLHNPDFRAVDMELKRLGEKPRKIQMAGNPPRPVAMAFQTHTTAQRTRSPGVMAPSPGASLGECVGQRMREQQLHQYSSPPVM</sequence>
<evidence type="ECO:0000313" key="3">
    <source>
        <dbReference type="Proteomes" id="UP000054988"/>
    </source>
</evidence>
<dbReference type="Proteomes" id="UP000054988">
    <property type="component" value="Unassembled WGS sequence"/>
</dbReference>
<dbReference type="AlphaFoldDB" id="A0A0W0FP65"/>
<comment type="caution">
    <text evidence="2">The sequence shown here is derived from an EMBL/GenBank/DDBJ whole genome shotgun (WGS) entry which is preliminary data.</text>
</comment>
<evidence type="ECO:0000256" key="1">
    <source>
        <dbReference type="SAM" id="MobiDB-lite"/>
    </source>
</evidence>
<feature type="region of interest" description="Disordered" evidence="1">
    <location>
        <begin position="145"/>
        <end position="166"/>
    </location>
</feature>
<organism evidence="2 3">
    <name type="scientific">Moniliophthora roreri</name>
    <name type="common">Frosty pod rot fungus</name>
    <name type="synonym">Monilia roreri</name>
    <dbReference type="NCBI Taxonomy" id="221103"/>
    <lineage>
        <taxon>Eukaryota</taxon>
        <taxon>Fungi</taxon>
        <taxon>Dikarya</taxon>
        <taxon>Basidiomycota</taxon>
        <taxon>Agaricomycotina</taxon>
        <taxon>Agaricomycetes</taxon>
        <taxon>Agaricomycetidae</taxon>
        <taxon>Agaricales</taxon>
        <taxon>Marasmiineae</taxon>
        <taxon>Marasmiaceae</taxon>
        <taxon>Moniliophthora</taxon>
    </lineage>
</organism>
<evidence type="ECO:0000313" key="2">
    <source>
        <dbReference type="EMBL" id="KTB38159.1"/>
    </source>
</evidence>
<proteinExistence type="predicted"/>
<dbReference type="EMBL" id="LATX01001779">
    <property type="protein sequence ID" value="KTB38159.1"/>
    <property type="molecule type" value="Genomic_DNA"/>
</dbReference>
<protein>
    <submittedName>
        <fullName evidence="2">Uncharacterized protein</fullName>
    </submittedName>
</protein>
<accession>A0A0W0FP65</accession>